<evidence type="ECO:0000313" key="1">
    <source>
        <dbReference type="EMBL" id="RAJ26581.1"/>
    </source>
</evidence>
<dbReference type="EMBL" id="QLLQ01000002">
    <property type="protein sequence ID" value="RAJ26581.1"/>
    <property type="molecule type" value="Genomic_DNA"/>
</dbReference>
<dbReference type="Proteomes" id="UP000248987">
    <property type="component" value="Unassembled WGS sequence"/>
</dbReference>
<protein>
    <recommendedName>
        <fullName evidence="3">SpoIIAA-like protein</fullName>
    </recommendedName>
</protein>
<gene>
    <name evidence="1" type="ORF">LX77_00832</name>
</gene>
<name>A0A1A7R2L8_9FLAO</name>
<proteinExistence type="predicted"/>
<keyword evidence="2" id="KW-1185">Reference proteome</keyword>
<comment type="caution">
    <text evidence="1">The sequence shown here is derived from an EMBL/GenBank/DDBJ whole genome shotgun (WGS) entry which is preliminary data.</text>
</comment>
<sequence>MKDLLKFDFCEMHIYDSYLIVIINEGITVSPKHNTVLINVVDTYFHNKEFVYITHRINSYAVDPATYFETSKISNLKGFAVVSKDFKAKSNAEVEKLFLKKMFEIFDDLQDAVAWAESIVKA</sequence>
<dbReference type="STRING" id="49280.A9996_12025"/>
<dbReference type="RefSeq" id="WP_066435184.1">
    <property type="nucleotide sequence ID" value="NZ_LZRN01000025.1"/>
</dbReference>
<reference evidence="1 2" key="1">
    <citation type="submission" date="2018-06" db="EMBL/GenBank/DDBJ databases">
        <title>Genomic Encyclopedia of Archaeal and Bacterial Type Strains, Phase II (KMG-II): from individual species to whole genera.</title>
        <authorList>
            <person name="Goeker M."/>
        </authorList>
    </citation>
    <scope>NUCLEOTIDE SEQUENCE [LARGE SCALE GENOMIC DNA]</scope>
    <source>
        <strain evidence="1 2">DSM 12408</strain>
    </source>
</reference>
<dbReference type="OrthoDB" id="1144359at2"/>
<organism evidence="1 2">
    <name type="scientific">Gelidibacter algens</name>
    <dbReference type="NCBI Taxonomy" id="49280"/>
    <lineage>
        <taxon>Bacteria</taxon>
        <taxon>Pseudomonadati</taxon>
        <taxon>Bacteroidota</taxon>
        <taxon>Flavobacteriia</taxon>
        <taxon>Flavobacteriales</taxon>
        <taxon>Flavobacteriaceae</taxon>
        <taxon>Gelidibacter</taxon>
    </lineage>
</organism>
<evidence type="ECO:0008006" key="3">
    <source>
        <dbReference type="Google" id="ProtNLM"/>
    </source>
</evidence>
<accession>A0A1A7R2L8</accession>
<dbReference type="AlphaFoldDB" id="A0A1A7R2L8"/>
<evidence type="ECO:0000313" key="2">
    <source>
        <dbReference type="Proteomes" id="UP000248987"/>
    </source>
</evidence>